<feature type="domain" description="ABC-type glycine betaine transport system substrate-binding" evidence="2">
    <location>
        <begin position="52"/>
        <end position="310"/>
    </location>
</feature>
<gene>
    <name evidence="3" type="ORF">QS713_06930</name>
</gene>
<dbReference type="PROSITE" id="PS51257">
    <property type="entry name" value="PROKAR_LIPOPROTEIN"/>
    <property type="match status" value="1"/>
</dbReference>
<protein>
    <submittedName>
        <fullName evidence="3">ABC transporter substrate-binding protein</fullName>
    </submittedName>
</protein>
<accession>A0ABU3IBN1</accession>
<dbReference type="RefSeq" id="WP_313273853.1">
    <property type="nucleotide sequence ID" value="NZ_JASXSX010000002.1"/>
</dbReference>
<sequence length="316" mass="34377">MRKHKSTQNTASNGTVSRRTALMGALLSPVALAACSNADPFRETDSDSANPTLVVGSSQYYSAEIIAEAYAQGLEKIGFKVRREMQIGSREVVMPEMEAGAIDIFPEYAGNLLQYYDKDSKARTFEEIWQDLPRVLPKQIHAFSYAQASDQDSYNVTSETAKKHGVKTIGDLKKLGGAVKVGANAEFKDRPYGTGGLKRVYGVESTLVPIQDSGGPLTVKALLDKDVQVANIFSTDPAIKKNKFVTLDDPESMILPQNVMTLGSDRVPLKATAVVERINAALDQDTLINLNARSVDEQAAASTIARDWLESLGLFK</sequence>
<comment type="caution">
    <text evidence="3">The sequence shown here is derived from an EMBL/GenBank/DDBJ whole genome shotgun (WGS) entry which is preliminary data.</text>
</comment>
<feature type="chain" id="PRO_5045292182" evidence="1">
    <location>
        <begin position="34"/>
        <end position="316"/>
    </location>
</feature>
<dbReference type="Gene3D" id="3.40.190.10">
    <property type="entry name" value="Periplasmic binding protein-like II"/>
    <property type="match status" value="1"/>
</dbReference>
<evidence type="ECO:0000259" key="2">
    <source>
        <dbReference type="Pfam" id="PF04069"/>
    </source>
</evidence>
<evidence type="ECO:0000256" key="1">
    <source>
        <dbReference type="SAM" id="SignalP"/>
    </source>
</evidence>
<dbReference type="Gene3D" id="3.40.190.120">
    <property type="entry name" value="Osmoprotection protein (prox), domain 2"/>
    <property type="match status" value="1"/>
</dbReference>
<proteinExistence type="predicted"/>
<organism evidence="3 4">
    <name type="scientific">Gleimia hominis</name>
    <dbReference type="NCBI Taxonomy" id="595468"/>
    <lineage>
        <taxon>Bacteria</taxon>
        <taxon>Bacillati</taxon>
        <taxon>Actinomycetota</taxon>
        <taxon>Actinomycetes</taxon>
        <taxon>Actinomycetales</taxon>
        <taxon>Actinomycetaceae</taxon>
        <taxon>Gleimia</taxon>
    </lineage>
</organism>
<keyword evidence="4" id="KW-1185">Reference proteome</keyword>
<dbReference type="InterPro" id="IPR007210">
    <property type="entry name" value="ABC_Gly_betaine_transp_sub-bd"/>
</dbReference>
<feature type="signal peptide" evidence="1">
    <location>
        <begin position="1"/>
        <end position="33"/>
    </location>
</feature>
<keyword evidence="1" id="KW-0732">Signal</keyword>
<reference evidence="3 4" key="1">
    <citation type="submission" date="2023-06" db="EMBL/GenBank/DDBJ databases">
        <title>Draft genome sequence of Gleimia hominis type strain CCUG 57540T.</title>
        <authorList>
            <person name="Salva-Serra F."/>
            <person name="Cardew S."/>
            <person name="Jensie Markopoulos S."/>
            <person name="Ohlen M."/>
            <person name="Inganas E."/>
            <person name="Svensson-Stadler L."/>
            <person name="Moore E.R.B."/>
        </authorList>
    </citation>
    <scope>NUCLEOTIDE SEQUENCE [LARGE SCALE GENOMIC DNA]</scope>
    <source>
        <strain evidence="3 4">CCUG 57540</strain>
    </source>
</reference>
<name>A0ABU3IBN1_9ACTO</name>
<evidence type="ECO:0000313" key="4">
    <source>
        <dbReference type="Proteomes" id="UP001247542"/>
    </source>
</evidence>
<dbReference type="SUPFAM" id="SSF53850">
    <property type="entry name" value="Periplasmic binding protein-like II"/>
    <property type="match status" value="1"/>
</dbReference>
<dbReference type="CDD" id="cd13606">
    <property type="entry name" value="PBP2_ProX_like"/>
    <property type="match status" value="1"/>
</dbReference>
<dbReference type="Pfam" id="PF04069">
    <property type="entry name" value="OpuAC"/>
    <property type="match status" value="1"/>
</dbReference>
<dbReference type="EMBL" id="JASXSX010000002">
    <property type="protein sequence ID" value="MDT3767792.1"/>
    <property type="molecule type" value="Genomic_DNA"/>
</dbReference>
<evidence type="ECO:0000313" key="3">
    <source>
        <dbReference type="EMBL" id="MDT3767792.1"/>
    </source>
</evidence>
<dbReference type="Proteomes" id="UP001247542">
    <property type="component" value="Unassembled WGS sequence"/>
</dbReference>